<dbReference type="SUPFAM" id="SSF52096">
    <property type="entry name" value="ClpP/crotonase"/>
    <property type="match status" value="1"/>
</dbReference>
<sequence length="259" mass="27923">MATTDNYAYETDGNIGRLTLDRPDVLNAISGEFAVELESAFRDIDADDDISILHLTGRGDSFCSGFDIGELEDDLSGMSYENYERHVDGIVALQNLSRMIRDADTVVVAEVTGNALGAGLELAVISDIAIAADDARFGFPETNVGLSITNGVTNLLPRAVGLQRAKLLTLTGEYFSGRDAADMGLIAESVPEAELSERVETVIESVLSNSGSAVAATKALLNCGSEVRYEESLEREHVAGSELLRSEEYKRMVREFVTD</sequence>
<dbReference type="EMBL" id="RBZW01000076">
    <property type="protein sequence ID" value="THE63016.1"/>
    <property type="molecule type" value="Genomic_DNA"/>
</dbReference>
<keyword evidence="4" id="KW-1185">Reference proteome</keyword>
<evidence type="ECO:0000256" key="1">
    <source>
        <dbReference type="ARBA" id="ARBA00005254"/>
    </source>
</evidence>
<dbReference type="InterPro" id="IPR001753">
    <property type="entry name" value="Enoyl-CoA_hydra/iso"/>
</dbReference>
<evidence type="ECO:0000313" key="3">
    <source>
        <dbReference type="EMBL" id="THE63016.1"/>
    </source>
</evidence>
<dbReference type="PANTHER" id="PTHR43802">
    <property type="entry name" value="ENOYL-COA HYDRATASE"/>
    <property type="match status" value="1"/>
</dbReference>
<dbReference type="Pfam" id="PF00378">
    <property type="entry name" value="ECH_1"/>
    <property type="match status" value="1"/>
</dbReference>
<dbReference type="Gene3D" id="3.90.226.10">
    <property type="entry name" value="2-enoyl-CoA Hydratase, Chain A, domain 1"/>
    <property type="match status" value="1"/>
</dbReference>
<evidence type="ECO:0000313" key="4">
    <source>
        <dbReference type="Proteomes" id="UP000318864"/>
    </source>
</evidence>
<dbReference type="InterPro" id="IPR018376">
    <property type="entry name" value="Enoyl-CoA_hyd/isom_CS"/>
</dbReference>
<protein>
    <submittedName>
        <fullName evidence="3">Enoyl-CoA hydratase/isomerase family protein</fullName>
    </submittedName>
</protein>
<reference evidence="3 4" key="1">
    <citation type="submission" date="2018-10" db="EMBL/GenBank/DDBJ databases">
        <title>Natronolimnobius sp. XQ-INN 246 isolated from Inner Mongolia Autonomous Region of China.</title>
        <authorList>
            <person name="Xue Q."/>
        </authorList>
    </citation>
    <scope>NUCLEOTIDE SEQUENCE [LARGE SCALE GENOMIC DNA]</scope>
    <source>
        <strain evidence="3 4">XQ-INN 246</strain>
    </source>
</reference>
<comment type="similarity">
    <text evidence="1 2">Belongs to the enoyl-CoA hydratase/isomerase family.</text>
</comment>
<dbReference type="AlphaFoldDB" id="A0A4S3TGL8"/>
<keyword evidence="3" id="KW-0413">Isomerase</keyword>
<gene>
    <name evidence="3" type="ORF">D8Y22_21485</name>
</gene>
<evidence type="ECO:0000256" key="2">
    <source>
        <dbReference type="RuleBase" id="RU003707"/>
    </source>
</evidence>
<organism evidence="3 4">
    <name type="scientific">Salinadaptatus halalkaliphilus</name>
    <dbReference type="NCBI Taxonomy" id="2419781"/>
    <lineage>
        <taxon>Archaea</taxon>
        <taxon>Methanobacteriati</taxon>
        <taxon>Methanobacteriota</taxon>
        <taxon>Stenosarchaea group</taxon>
        <taxon>Halobacteria</taxon>
        <taxon>Halobacteriales</taxon>
        <taxon>Natrialbaceae</taxon>
        <taxon>Salinadaptatus</taxon>
    </lineage>
</organism>
<dbReference type="Proteomes" id="UP000318864">
    <property type="component" value="Unassembled WGS sequence"/>
</dbReference>
<dbReference type="GO" id="GO:0016853">
    <property type="term" value="F:isomerase activity"/>
    <property type="evidence" value="ECO:0007669"/>
    <property type="project" value="UniProtKB-KW"/>
</dbReference>
<accession>A0A4S3TGL8</accession>
<dbReference type="PROSITE" id="PS00166">
    <property type="entry name" value="ENOYL_COA_HYDRATASE"/>
    <property type="match status" value="1"/>
</dbReference>
<dbReference type="OrthoDB" id="27846at2157"/>
<name>A0A4S3TGL8_9EURY</name>
<dbReference type="InterPro" id="IPR029045">
    <property type="entry name" value="ClpP/crotonase-like_dom_sf"/>
</dbReference>
<dbReference type="RefSeq" id="WP_141466653.1">
    <property type="nucleotide sequence ID" value="NZ_RBZW01000076.1"/>
</dbReference>
<comment type="caution">
    <text evidence="3">The sequence shown here is derived from an EMBL/GenBank/DDBJ whole genome shotgun (WGS) entry which is preliminary data.</text>
</comment>
<dbReference type="CDD" id="cd06558">
    <property type="entry name" value="crotonase-like"/>
    <property type="match status" value="1"/>
</dbReference>
<proteinExistence type="inferred from homology"/>
<dbReference type="PANTHER" id="PTHR43802:SF1">
    <property type="entry name" value="IP11341P-RELATED"/>
    <property type="match status" value="1"/>
</dbReference>